<evidence type="ECO:0000313" key="1">
    <source>
        <dbReference type="EMBL" id="VDO42797.1"/>
    </source>
</evidence>
<dbReference type="AlphaFoldDB" id="A0A3P7W876"/>
<name>A0A3P7W876_9BILA</name>
<protein>
    <submittedName>
        <fullName evidence="1">Uncharacterized protein</fullName>
    </submittedName>
</protein>
<dbReference type="Proteomes" id="UP000280834">
    <property type="component" value="Unassembled WGS sequence"/>
</dbReference>
<gene>
    <name evidence="1" type="ORF">BTMF_LOCUS12487</name>
</gene>
<proteinExistence type="predicted"/>
<accession>A0A3P7W876</accession>
<organism evidence="1 2">
    <name type="scientific">Brugia timori</name>
    <dbReference type="NCBI Taxonomy" id="42155"/>
    <lineage>
        <taxon>Eukaryota</taxon>
        <taxon>Metazoa</taxon>
        <taxon>Ecdysozoa</taxon>
        <taxon>Nematoda</taxon>
        <taxon>Chromadorea</taxon>
        <taxon>Rhabditida</taxon>
        <taxon>Spirurina</taxon>
        <taxon>Spiruromorpha</taxon>
        <taxon>Filarioidea</taxon>
        <taxon>Onchocercidae</taxon>
        <taxon>Brugia</taxon>
    </lineage>
</organism>
<dbReference type="EMBL" id="UZAG01019209">
    <property type="protein sequence ID" value="VDO42797.1"/>
    <property type="molecule type" value="Genomic_DNA"/>
</dbReference>
<evidence type="ECO:0000313" key="2">
    <source>
        <dbReference type="Proteomes" id="UP000280834"/>
    </source>
</evidence>
<sequence length="106" mass="11816">MNGVLIITVVGFRPIQLSESSSPILMLLREPNSDSESFSFAFRVYSMCSSPAASLPLPNKLSGVSDRSQSFSTPVVQVFLVIWDFRIAIILLTRKLDSRHTKMQPL</sequence>
<keyword evidence="2" id="KW-1185">Reference proteome</keyword>
<reference evidence="1 2" key="1">
    <citation type="submission" date="2018-11" db="EMBL/GenBank/DDBJ databases">
        <authorList>
            <consortium name="Pathogen Informatics"/>
        </authorList>
    </citation>
    <scope>NUCLEOTIDE SEQUENCE [LARGE SCALE GENOMIC DNA]</scope>
</reference>